<name>A0ABQ8TDS9_PERAM</name>
<evidence type="ECO:0000313" key="1">
    <source>
        <dbReference type="EMBL" id="KAJ4444067.1"/>
    </source>
</evidence>
<comment type="caution">
    <text evidence="1">The sequence shown here is derived from an EMBL/GenBank/DDBJ whole genome shotgun (WGS) entry which is preliminary data.</text>
</comment>
<proteinExistence type="predicted"/>
<protein>
    <submittedName>
        <fullName evidence="1">Uncharacterized protein</fullName>
    </submittedName>
</protein>
<dbReference type="EMBL" id="JAJSOF020000011">
    <property type="protein sequence ID" value="KAJ4444067.1"/>
    <property type="molecule type" value="Genomic_DNA"/>
</dbReference>
<organism evidence="1 2">
    <name type="scientific">Periplaneta americana</name>
    <name type="common">American cockroach</name>
    <name type="synonym">Blatta americana</name>
    <dbReference type="NCBI Taxonomy" id="6978"/>
    <lineage>
        <taxon>Eukaryota</taxon>
        <taxon>Metazoa</taxon>
        <taxon>Ecdysozoa</taxon>
        <taxon>Arthropoda</taxon>
        <taxon>Hexapoda</taxon>
        <taxon>Insecta</taxon>
        <taxon>Pterygota</taxon>
        <taxon>Neoptera</taxon>
        <taxon>Polyneoptera</taxon>
        <taxon>Dictyoptera</taxon>
        <taxon>Blattodea</taxon>
        <taxon>Blattoidea</taxon>
        <taxon>Blattidae</taxon>
        <taxon>Blattinae</taxon>
        <taxon>Periplaneta</taxon>
    </lineage>
</organism>
<accession>A0ABQ8TDS9</accession>
<gene>
    <name evidence="1" type="ORF">ANN_05856</name>
</gene>
<dbReference type="Proteomes" id="UP001148838">
    <property type="component" value="Unassembled WGS sequence"/>
</dbReference>
<reference evidence="1 2" key="1">
    <citation type="journal article" date="2022" name="Allergy">
        <title>Genome assembly and annotation of Periplaneta americana reveal a comprehensive cockroach allergen profile.</title>
        <authorList>
            <person name="Wang L."/>
            <person name="Xiong Q."/>
            <person name="Saelim N."/>
            <person name="Wang L."/>
            <person name="Nong W."/>
            <person name="Wan A.T."/>
            <person name="Shi M."/>
            <person name="Liu X."/>
            <person name="Cao Q."/>
            <person name="Hui J.H.L."/>
            <person name="Sookrung N."/>
            <person name="Leung T.F."/>
            <person name="Tungtrongchitr A."/>
            <person name="Tsui S.K.W."/>
        </authorList>
    </citation>
    <scope>NUCLEOTIDE SEQUENCE [LARGE SCALE GENOMIC DNA]</scope>
    <source>
        <strain evidence="1">PWHHKU_190912</strain>
    </source>
</reference>
<keyword evidence="2" id="KW-1185">Reference proteome</keyword>
<sequence>MAGLCEGGNEPPGSLKAKEETILRDMLVELNDSCGESRMKINAKNTRTMVVGRKIKKIKVRILTEAVEQKHGHYDEVKLLKEEDAAQKYMVRMKKKKKKTKECAS</sequence>
<evidence type="ECO:0000313" key="2">
    <source>
        <dbReference type="Proteomes" id="UP001148838"/>
    </source>
</evidence>